<dbReference type="Gene3D" id="6.10.140.2220">
    <property type="match status" value="1"/>
</dbReference>
<feature type="compositionally biased region" description="Polar residues" evidence="5">
    <location>
        <begin position="35"/>
        <end position="48"/>
    </location>
</feature>
<dbReference type="AlphaFoldDB" id="A0AAD8YEH2"/>
<dbReference type="SUPFAM" id="SSF144232">
    <property type="entry name" value="HIT/MYND zinc finger-like"/>
    <property type="match status" value="1"/>
</dbReference>
<dbReference type="Pfam" id="PF01753">
    <property type="entry name" value="zf-MYND"/>
    <property type="match status" value="1"/>
</dbReference>
<evidence type="ECO:0000256" key="1">
    <source>
        <dbReference type="ARBA" id="ARBA00022723"/>
    </source>
</evidence>
<feature type="region of interest" description="Disordered" evidence="5">
    <location>
        <begin position="29"/>
        <end position="52"/>
    </location>
</feature>
<reference evidence="7" key="1">
    <citation type="submission" date="2023-06" db="EMBL/GenBank/DDBJ databases">
        <title>Survivors Of The Sea: Transcriptome response of Skeletonema marinoi to long-term dormancy.</title>
        <authorList>
            <person name="Pinder M.I.M."/>
            <person name="Kourtchenko O."/>
            <person name="Robertson E.K."/>
            <person name="Larsson T."/>
            <person name="Maumus F."/>
            <person name="Osuna-Cruz C.M."/>
            <person name="Vancaester E."/>
            <person name="Stenow R."/>
            <person name="Vandepoele K."/>
            <person name="Ploug H."/>
            <person name="Bruchert V."/>
            <person name="Godhe A."/>
            <person name="Topel M."/>
        </authorList>
    </citation>
    <scope>NUCLEOTIDE SEQUENCE</scope>
    <source>
        <strain evidence="7">R05AC</strain>
    </source>
</reference>
<evidence type="ECO:0000313" key="7">
    <source>
        <dbReference type="EMBL" id="KAK1744348.1"/>
    </source>
</evidence>
<feature type="domain" description="MYND-type" evidence="6">
    <location>
        <begin position="66"/>
        <end position="110"/>
    </location>
</feature>
<dbReference type="GO" id="GO:0008270">
    <property type="term" value="F:zinc ion binding"/>
    <property type="evidence" value="ECO:0007669"/>
    <property type="project" value="UniProtKB-KW"/>
</dbReference>
<evidence type="ECO:0000256" key="3">
    <source>
        <dbReference type="ARBA" id="ARBA00022833"/>
    </source>
</evidence>
<sequence length="137" mass="15705">MSSKKLETAASLVRMNSNRTREEIKEMIRDGSATDGINTNMDIGSVTPQDIDDLPWDDEDMTIKRCKWCHEFETDSHILMKCVACKGFNKAWYCNRECQKKQWKYHKTWCASQQTASGIPKGAIRITPNMFGTSFGK</sequence>
<accession>A0AAD8YEH2</accession>
<protein>
    <recommendedName>
        <fullName evidence="6">MYND-type domain-containing protein</fullName>
    </recommendedName>
</protein>
<evidence type="ECO:0000259" key="6">
    <source>
        <dbReference type="PROSITE" id="PS50865"/>
    </source>
</evidence>
<comment type="caution">
    <text evidence="7">The sequence shown here is derived from an EMBL/GenBank/DDBJ whole genome shotgun (WGS) entry which is preliminary data.</text>
</comment>
<dbReference type="PROSITE" id="PS50865">
    <property type="entry name" value="ZF_MYND_2"/>
    <property type="match status" value="1"/>
</dbReference>
<evidence type="ECO:0000256" key="5">
    <source>
        <dbReference type="SAM" id="MobiDB-lite"/>
    </source>
</evidence>
<dbReference type="InterPro" id="IPR002893">
    <property type="entry name" value="Znf_MYND"/>
</dbReference>
<dbReference type="Proteomes" id="UP001224775">
    <property type="component" value="Unassembled WGS sequence"/>
</dbReference>
<organism evidence="7 8">
    <name type="scientific">Skeletonema marinoi</name>
    <dbReference type="NCBI Taxonomy" id="267567"/>
    <lineage>
        <taxon>Eukaryota</taxon>
        <taxon>Sar</taxon>
        <taxon>Stramenopiles</taxon>
        <taxon>Ochrophyta</taxon>
        <taxon>Bacillariophyta</taxon>
        <taxon>Coscinodiscophyceae</taxon>
        <taxon>Thalassiosirophycidae</taxon>
        <taxon>Thalassiosirales</taxon>
        <taxon>Skeletonemataceae</taxon>
        <taxon>Skeletonema</taxon>
        <taxon>Skeletonema marinoi-dohrnii complex</taxon>
    </lineage>
</organism>
<keyword evidence="3" id="KW-0862">Zinc</keyword>
<keyword evidence="2 4" id="KW-0863">Zinc-finger</keyword>
<evidence type="ECO:0000313" key="8">
    <source>
        <dbReference type="Proteomes" id="UP001224775"/>
    </source>
</evidence>
<keyword evidence="1" id="KW-0479">Metal-binding</keyword>
<evidence type="ECO:0000256" key="2">
    <source>
        <dbReference type="ARBA" id="ARBA00022771"/>
    </source>
</evidence>
<keyword evidence="8" id="KW-1185">Reference proteome</keyword>
<dbReference type="EMBL" id="JATAAI010000007">
    <property type="protein sequence ID" value="KAK1744348.1"/>
    <property type="molecule type" value="Genomic_DNA"/>
</dbReference>
<name>A0AAD8YEH2_9STRA</name>
<gene>
    <name evidence="7" type="ORF">QTG54_004881</name>
</gene>
<proteinExistence type="predicted"/>
<evidence type="ECO:0000256" key="4">
    <source>
        <dbReference type="PROSITE-ProRule" id="PRU00134"/>
    </source>
</evidence>